<organism evidence="1">
    <name type="scientific">Anguilla anguilla</name>
    <name type="common">European freshwater eel</name>
    <name type="synonym">Muraena anguilla</name>
    <dbReference type="NCBI Taxonomy" id="7936"/>
    <lineage>
        <taxon>Eukaryota</taxon>
        <taxon>Metazoa</taxon>
        <taxon>Chordata</taxon>
        <taxon>Craniata</taxon>
        <taxon>Vertebrata</taxon>
        <taxon>Euteleostomi</taxon>
        <taxon>Actinopterygii</taxon>
        <taxon>Neopterygii</taxon>
        <taxon>Teleostei</taxon>
        <taxon>Anguilliformes</taxon>
        <taxon>Anguillidae</taxon>
        <taxon>Anguilla</taxon>
    </lineage>
</organism>
<dbReference type="EMBL" id="GBXM01037302">
    <property type="protein sequence ID" value="JAH71275.1"/>
    <property type="molecule type" value="Transcribed_RNA"/>
</dbReference>
<name>A0A0E9V1H6_ANGAN</name>
<reference evidence="1" key="2">
    <citation type="journal article" date="2015" name="Fish Shellfish Immunol.">
        <title>Early steps in the European eel (Anguilla anguilla)-Vibrio vulnificus interaction in the gills: Role of the RtxA13 toxin.</title>
        <authorList>
            <person name="Callol A."/>
            <person name="Pajuelo D."/>
            <person name="Ebbesson L."/>
            <person name="Teles M."/>
            <person name="MacKenzie S."/>
            <person name="Amaro C."/>
        </authorList>
    </citation>
    <scope>NUCLEOTIDE SEQUENCE</scope>
</reference>
<reference evidence="1" key="1">
    <citation type="submission" date="2014-11" db="EMBL/GenBank/DDBJ databases">
        <authorList>
            <person name="Amaro Gonzalez C."/>
        </authorList>
    </citation>
    <scope>NUCLEOTIDE SEQUENCE</scope>
</reference>
<evidence type="ECO:0000313" key="1">
    <source>
        <dbReference type="EMBL" id="JAH71275.1"/>
    </source>
</evidence>
<sequence>MKEYMESWGCKNLCR</sequence>
<proteinExistence type="predicted"/>
<protein>
    <submittedName>
        <fullName evidence="1">Uncharacterized protein</fullName>
    </submittedName>
</protein>
<accession>A0A0E9V1H6</accession>